<accession>A0A423K212</accession>
<keyword evidence="4" id="KW-1003">Cell membrane</keyword>
<sequence length="368" mass="40842">MKTWLYLTTAGLAAPSAGWPCCVWSSTGQRQLMPLSEAARALNGQAVDVLLPMELCSWVRSDPWPSRRQPSAQAIAFAVEEQLGEAMETLHLSVGARDREGRYAVVVIDRQRFAAVLARLTASGIVLRSVFVDADVLPAQQAFGVWWFGRWMLGGGLPARLAIDDAGLAALKPGLPKDIRWLDERQDLSAAEQWLMQEHGHAINLLQGEFAPRHQPLPWRFLGLALLLVGLLTWGASETRIHHLDSESRRLSAQNEQQFRALYPQQTRIVDLAAQLQTLQNPQSPASRTAMVTLVKLIEQVVGASAVDVQRIEYRAGDGWKIQLIANSFAELEQLRERGRQHDMPVKLDSSNKVREGVQATLTLEDGV</sequence>
<dbReference type="GO" id="GO:0009276">
    <property type="term" value="C:Gram-negative-bacterium-type cell wall"/>
    <property type="evidence" value="ECO:0007669"/>
    <property type="project" value="InterPro"/>
</dbReference>
<evidence type="ECO:0000259" key="12">
    <source>
        <dbReference type="Pfam" id="PF12693"/>
    </source>
</evidence>
<dbReference type="InterPro" id="IPR024230">
    <property type="entry name" value="GspL_cyto_dom"/>
</dbReference>
<evidence type="ECO:0000256" key="4">
    <source>
        <dbReference type="ARBA" id="ARBA00022475"/>
    </source>
</evidence>
<evidence type="ECO:0000313" key="14">
    <source>
        <dbReference type="Proteomes" id="UP000285349"/>
    </source>
</evidence>
<keyword evidence="7 10" id="KW-0653">Protein transport</keyword>
<comment type="subcellular location">
    <subcellularLocation>
        <location evidence="1">Cell inner membrane</location>
        <topology evidence="1">Single-pass membrane protein</topology>
    </subcellularLocation>
</comment>
<keyword evidence="6" id="KW-0812">Transmembrane</keyword>
<dbReference type="SUPFAM" id="SSF53067">
    <property type="entry name" value="Actin-like ATPase domain"/>
    <property type="match status" value="1"/>
</dbReference>
<evidence type="ECO:0000256" key="10">
    <source>
        <dbReference type="PIRNR" id="PIRNR015761"/>
    </source>
</evidence>
<evidence type="ECO:0000256" key="6">
    <source>
        <dbReference type="ARBA" id="ARBA00022692"/>
    </source>
</evidence>
<feature type="domain" description="GspL cytoplasmic actin-ATPase-like" evidence="11">
    <location>
        <begin position="35"/>
        <end position="212"/>
    </location>
</feature>
<dbReference type="PIRSF" id="PIRSF015761">
    <property type="entry name" value="Protein_L"/>
    <property type="match status" value="1"/>
</dbReference>
<feature type="domain" description="GspL periplasmic" evidence="12">
    <location>
        <begin position="214"/>
        <end position="365"/>
    </location>
</feature>
<organism evidence="13 14">
    <name type="scientific">Pseudomonas frederiksbergensis</name>
    <dbReference type="NCBI Taxonomy" id="104087"/>
    <lineage>
        <taxon>Bacteria</taxon>
        <taxon>Pseudomonadati</taxon>
        <taxon>Pseudomonadota</taxon>
        <taxon>Gammaproteobacteria</taxon>
        <taxon>Pseudomonadales</taxon>
        <taxon>Pseudomonadaceae</taxon>
        <taxon>Pseudomonas</taxon>
    </lineage>
</organism>
<keyword evidence="8" id="KW-1133">Transmembrane helix</keyword>
<dbReference type="EMBL" id="MOBQ01000019">
    <property type="protein sequence ID" value="RON44960.1"/>
    <property type="molecule type" value="Genomic_DNA"/>
</dbReference>
<evidence type="ECO:0000313" key="13">
    <source>
        <dbReference type="EMBL" id="RON44960.1"/>
    </source>
</evidence>
<evidence type="ECO:0000256" key="1">
    <source>
        <dbReference type="ARBA" id="ARBA00004377"/>
    </source>
</evidence>
<evidence type="ECO:0000256" key="9">
    <source>
        <dbReference type="ARBA" id="ARBA00023136"/>
    </source>
</evidence>
<keyword evidence="9" id="KW-0472">Membrane</keyword>
<dbReference type="GO" id="GO:0005886">
    <property type="term" value="C:plasma membrane"/>
    <property type="evidence" value="ECO:0007669"/>
    <property type="project" value="UniProtKB-SubCell"/>
</dbReference>
<dbReference type="Pfam" id="PF05134">
    <property type="entry name" value="T2SSL"/>
    <property type="match status" value="1"/>
</dbReference>
<evidence type="ECO:0000259" key="11">
    <source>
        <dbReference type="Pfam" id="PF05134"/>
    </source>
</evidence>
<dbReference type="Proteomes" id="UP000285349">
    <property type="component" value="Unassembled WGS sequence"/>
</dbReference>
<gene>
    <name evidence="13" type="ORF">BK666_16225</name>
</gene>
<comment type="similarity">
    <text evidence="2 10">Belongs to the GSP L family.</text>
</comment>
<evidence type="ECO:0000256" key="5">
    <source>
        <dbReference type="ARBA" id="ARBA00022519"/>
    </source>
</evidence>
<dbReference type="Gene3D" id="3.30.1360.100">
    <property type="entry name" value="General secretion pathway protein M, EpsM"/>
    <property type="match status" value="1"/>
</dbReference>
<dbReference type="InterPro" id="IPR043129">
    <property type="entry name" value="ATPase_NBD"/>
</dbReference>
<comment type="caution">
    <text evidence="13">The sequence shown here is derived from an EMBL/GenBank/DDBJ whole genome shotgun (WGS) entry which is preliminary data.</text>
</comment>
<name>A0A423K212_9PSED</name>
<dbReference type="Gene3D" id="3.30.420.380">
    <property type="match status" value="1"/>
</dbReference>
<dbReference type="InterPro" id="IPR007812">
    <property type="entry name" value="T2SS_protein-GspL"/>
</dbReference>
<keyword evidence="5" id="KW-0997">Cell inner membrane</keyword>
<dbReference type="AlphaFoldDB" id="A0A423K212"/>
<dbReference type="OrthoDB" id="7011844at2"/>
<evidence type="ECO:0000256" key="2">
    <source>
        <dbReference type="ARBA" id="ARBA00005318"/>
    </source>
</evidence>
<protein>
    <recommendedName>
        <fullName evidence="10">Type II secretion system protein L</fullName>
        <shortName evidence="10">T2SS protein L</shortName>
    </recommendedName>
</protein>
<dbReference type="GO" id="GO:0015628">
    <property type="term" value="P:protein secretion by the type II secretion system"/>
    <property type="evidence" value="ECO:0007669"/>
    <property type="project" value="InterPro"/>
</dbReference>
<dbReference type="InterPro" id="IPR025691">
    <property type="entry name" value="GspL_pp_dom"/>
</dbReference>
<comment type="function">
    <text evidence="10">Inner membrane component of the type II secretion system required for the energy-dependent secretion of extracellular factors such as proteases and toxins from the periplasm.</text>
</comment>
<evidence type="ECO:0000256" key="7">
    <source>
        <dbReference type="ARBA" id="ARBA00022927"/>
    </source>
</evidence>
<dbReference type="NCBIfam" id="TIGR01709">
    <property type="entry name" value="typeII_sec_gspL"/>
    <property type="match status" value="1"/>
</dbReference>
<evidence type="ECO:0000256" key="8">
    <source>
        <dbReference type="ARBA" id="ARBA00022989"/>
    </source>
</evidence>
<dbReference type="RefSeq" id="WP_123511047.1">
    <property type="nucleotide sequence ID" value="NZ_MOBQ01000019.1"/>
</dbReference>
<dbReference type="Pfam" id="PF12693">
    <property type="entry name" value="GspL_C"/>
    <property type="match status" value="1"/>
</dbReference>
<dbReference type="CDD" id="cd24017">
    <property type="entry name" value="ASKHA_T2SSL_N"/>
    <property type="match status" value="1"/>
</dbReference>
<reference evidence="13 14" key="1">
    <citation type="submission" date="2016-10" db="EMBL/GenBank/DDBJ databases">
        <title>Comparative genome analysis of multiple Pseudomonas spp. focuses on biocontrol and plant growth promoting traits.</title>
        <authorList>
            <person name="Tao X.-Y."/>
            <person name="Taylor C.G."/>
        </authorList>
    </citation>
    <scope>NUCLEOTIDE SEQUENCE [LARGE SCALE GENOMIC DNA]</scope>
    <source>
        <strain evidence="13 14">37A10</strain>
    </source>
</reference>
<dbReference type="GO" id="GO:0015627">
    <property type="term" value="C:type II protein secretion system complex"/>
    <property type="evidence" value="ECO:0007669"/>
    <property type="project" value="InterPro"/>
</dbReference>
<proteinExistence type="inferred from homology"/>
<keyword evidence="3 10" id="KW-0813">Transport</keyword>
<evidence type="ECO:0000256" key="3">
    <source>
        <dbReference type="ARBA" id="ARBA00022448"/>
    </source>
</evidence>